<name>A0A8S5U5T1_9CAUD</name>
<protein>
    <submittedName>
        <fullName evidence="2">Uncharacterized protein</fullName>
    </submittedName>
</protein>
<keyword evidence="1" id="KW-1133">Transmembrane helix</keyword>
<sequence length="90" mass="10312">MKKIGKIILSILYDILKNLIEGLFIILFVLLAFVIMIPVSLVIPILLLKVTGSLTIFFIALILQFEILDLVVNGKSYFVDYLKNKWNEVK</sequence>
<evidence type="ECO:0000256" key="1">
    <source>
        <dbReference type="SAM" id="Phobius"/>
    </source>
</evidence>
<accession>A0A8S5U5T1</accession>
<keyword evidence="1" id="KW-0472">Membrane</keyword>
<feature type="transmembrane region" description="Helical" evidence="1">
    <location>
        <begin position="53"/>
        <end position="72"/>
    </location>
</feature>
<organism evidence="2">
    <name type="scientific">Siphoviridae sp. cteLh2</name>
    <dbReference type="NCBI Taxonomy" id="2825590"/>
    <lineage>
        <taxon>Viruses</taxon>
        <taxon>Duplodnaviria</taxon>
        <taxon>Heunggongvirae</taxon>
        <taxon>Uroviricota</taxon>
        <taxon>Caudoviricetes</taxon>
    </lineage>
</organism>
<feature type="transmembrane region" description="Helical" evidence="1">
    <location>
        <begin position="21"/>
        <end position="47"/>
    </location>
</feature>
<dbReference type="EMBL" id="BK016017">
    <property type="protein sequence ID" value="DAF89804.1"/>
    <property type="molecule type" value="Genomic_DNA"/>
</dbReference>
<evidence type="ECO:0000313" key="2">
    <source>
        <dbReference type="EMBL" id="DAF89804.1"/>
    </source>
</evidence>
<reference evidence="2" key="1">
    <citation type="journal article" date="2021" name="Proc. Natl. Acad. Sci. U.S.A.">
        <title>A Catalog of Tens of Thousands of Viruses from Human Metagenomes Reveals Hidden Associations with Chronic Diseases.</title>
        <authorList>
            <person name="Tisza M.J."/>
            <person name="Buck C.B."/>
        </authorList>
    </citation>
    <scope>NUCLEOTIDE SEQUENCE</scope>
    <source>
        <strain evidence="2">CteLh2</strain>
    </source>
</reference>
<proteinExistence type="predicted"/>
<keyword evidence="1" id="KW-0812">Transmembrane</keyword>